<evidence type="ECO:0000313" key="2">
    <source>
        <dbReference type="Proteomes" id="UP000828941"/>
    </source>
</evidence>
<proteinExistence type="predicted"/>
<sequence>MAEALPPFSIFPSPFRDPLSLELSTAQRPKIDLALTFSSNLLPPSALPHLSHRFPGFSLLQISLVGYAHSSHLESCIVRNSDRNGNVHKMQWEIIQKPLTTVEAMQAAKGFQRIPKCLFDSIFRVLEMYGAPPTLPRDG</sequence>
<gene>
    <name evidence="1" type="ORF">L6164_005187</name>
</gene>
<dbReference type="EMBL" id="CM039428">
    <property type="protein sequence ID" value="KAI4350767.1"/>
    <property type="molecule type" value="Genomic_DNA"/>
</dbReference>
<protein>
    <submittedName>
        <fullName evidence="1">Uncharacterized protein</fullName>
    </submittedName>
</protein>
<evidence type="ECO:0000313" key="1">
    <source>
        <dbReference type="EMBL" id="KAI4350767.1"/>
    </source>
</evidence>
<accession>A0ACB9PQF0</accession>
<reference evidence="1 2" key="1">
    <citation type="journal article" date="2022" name="DNA Res.">
        <title>Chromosomal-level genome assembly of the orchid tree Bauhinia variegata (Leguminosae; Cercidoideae) supports the allotetraploid origin hypothesis of Bauhinia.</title>
        <authorList>
            <person name="Zhong Y."/>
            <person name="Chen Y."/>
            <person name="Zheng D."/>
            <person name="Pang J."/>
            <person name="Liu Y."/>
            <person name="Luo S."/>
            <person name="Meng S."/>
            <person name="Qian L."/>
            <person name="Wei D."/>
            <person name="Dai S."/>
            <person name="Zhou R."/>
        </authorList>
    </citation>
    <scope>NUCLEOTIDE SEQUENCE [LARGE SCALE GENOMIC DNA]</scope>
    <source>
        <strain evidence="1">BV-YZ2020</strain>
    </source>
</reference>
<dbReference type="Proteomes" id="UP000828941">
    <property type="component" value="Chromosome 3"/>
</dbReference>
<organism evidence="1 2">
    <name type="scientific">Bauhinia variegata</name>
    <name type="common">Purple orchid tree</name>
    <name type="synonym">Phanera variegata</name>
    <dbReference type="NCBI Taxonomy" id="167791"/>
    <lineage>
        <taxon>Eukaryota</taxon>
        <taxon>Viridiplantae</taxon>
        <taxon>Streptophyta</taxon>
        <taxon>Embryophyta</taxon>
        <taxon>Tracheophyta</taxon>
        <taxon>Spermatophyta</taxon>
        <taxon>Magnoliopsida</taxon>
        <taxon>eudicotyledons</taxon>
        <taxon>Gunneridae</taxon>
        <taxon>Pentapetalae</taxon>
        <taxon>rosids</taxon>
        <taxon>fabids</taxon>
        <taxon>Fabales</taxon>
        <taxon>Fabaceae</taxon>
        <taxon>Cercidoideae</taxon>
        <taxon>Cercideae</taxon>
        <taxon>Bauhiniinae</taxon>
        <taxon>Bauhinia</taxon>
    </lineage>
</organism>
<comment type="caution">
    <text evidence="1">The sequence shown here is derived from an EMBL/GenBank/DDBJ whole genome shotgun (WGS) entry which is preliminary data.</text>
</comment>
<name>A0ACB9PQF0_BAUVA</name>
<keyword evidence="2" id="KW-1185">Reference proteome</keyword>